<keyword evidence="2" id="KW-1185">Reference proteome</keyword>
<evidence type="ECO:0000313" key="1">
    <source>
        <dbReference type="EMBL" id="PQA59668.1"/>
    </source>
</evidence>
<dbReference type="Proteomes" id="UP000239590">
    <property type="component" value="Unassembled WGS sequence"/>
</dbReference>
<organism evidence="1 2">
    <name type="scientific">Siphonobacter curvatus</name>
    <dbReference type="NCBI Taxonomy" id="2094562"/>
    <lineage>
        <taxon>Bacteria</taxon>
        <taxon>Pseudomonadati</taxon>
        <taxon>Bacteroidota</taxon>
        <taxon>Cytophagia</taxon>
        <taxon>Cytophagales</taxon>
        <taxon>Cytophagaceae</taxon>
        <taxon>Siphonobacter</taxon>
    </lineage>
</organism>
<accession>A0A2S7IPW2</accession>
<sequence>MALGKRQLKKDSFETINPSSVAERVYAFLSELKIHQIKVHDQLGKKKVIHVTNNSQSLAKRWEY</sequence>
<gene>
    <name evidence="1" type="ORF">C5O19_08555</name>
</gene>
<dbReference type="RefSeq" id="WP_104711333.1">
    <property type="nucleotide sequence ID" value="NZ_PTRA01000001.1"/>
</dbReference>
<protein>
    <submittedName>
        <fullName evidence="1">Uncharacterized protein</fullName>
    </submittedName>
</protein>
<proteinExistence type="predicted"/>
<dbReference type="EMBL" id="PTRA01000001">
    <property type="protein sequence ID" value="PQA59668.1"/>
    <property type="molecule type" value="Genomic_DNA"/>
</dbReference>
<dbReference type="AlphaFoldDB" id="A0A2S7IPW2"/>
<reference evidence="2" key="1">
    <citation type="submission" date="2018-02" db="EMBL/GenBank/DDBJ databases">
        <title>Genome sequencing of Solimonas sp. HR-BB.</title>
        <authorList>
            <person name="Lee Y."/>
            <person name="Jeon C.O."/>
        </authorList>
    </citation>
    <scope>NUCLEOTIDE SEQUENCE [LARGE SCALE GENOMIC DNA]</scope>
    <source>
        <strain evidence="2">HR-U</strain>
    </source>
</reference>
<comment type="caution">
    <text evidence="1">The sequence shown here is derived from an EMBL/GenBank/DDBJ whole genome shotgun (WGS) entry which is preliminary data.</text>
</comment>
<evidence type="ECO:0000313" key="2">
    <source>
        <dbReference type="Proteomes" id="UP000239590"/>
    </source>
</evidence>
<name>A0A2S7IPW2_9BACT</name>